<feature type="region of interest" description="Disordered" evidence="1">
    <location>
        <begin position="313"/>
        <end position="358"/>
    </location>
</feature>
<accession>A0A517M0D2</accession>
<evidence type="ECO:0000313" key="2">
    <source>
        <dbReference type="EMBL" id="QDS88327.1"/>
    </source>
</evidence>
<evidence type="ECO:0000313" key="3">
    <source>
        <dbReference type="Proteomes" id="UP000319557"/>
    </source>
</evidence>
<dbReference type="SUPFAM" id="SSF53795">
    <property type="entry name" value="PEP carboxykinase-like"/>
    <property type="match status" value="1"/>
</dbReference>
<reference evidence="2 3" key="1">
    <citation type="submission" date="2019-02" db="EMBL/GenBank/DDBJ databases">
        <title>Deep-cultivation of Planctomycetes and their phenomic and genomic characterization uncovers novel biology.</title>
        <authorList>
            <person name="Wiegand S."/>
            <person name="Jogler M."/>
            <person name="Boedeker C."/>
            <person name="Pinto D."/>
            <person name="Vollmers J."/>
            <person name="Rivas-Marin E."/>
            <person name="Kohn T."/>
            <person name="Peeters S.H."/>
            <person name="Heuer A."/>
            <person name="Rast P."/>
            <person name="Oberbeckmann S."/>
            <person name="Bunk B."/>
            <person name="Jeske O."/>
            <person name="Meyerdierks A."/>
            <person name="Storesund J.E."/>
            <person name="Kallscheuer N."/>
            <person name="Luecker S."/>
            <person name="Lage O.M."/>
            <person name="Pohl T."/>
            <person name="Merkel B.J."/>
            <person name="Hornburger P."/>
            <person name="Mueller R.-W."/>
            <person name="Bruemmer F."/>
            <person name="Labrenz M."/>
            <person name="Spormann A.M."/>
            <person name="Op den Camp H."/>
            <person name="Overmann J."/>
            <person name="Amann R."/>
            <person name="Jetten M.S.M."/>
            <person name="Mascher T."/>
            <person name="Medema M.H."/>
            <person name="Devos D.P."/>
            <person name="Kaster A.-K."/>
            <person name="Ovreas L."/>
            <person name="Rohde M."/>
            <person name="Galperin M.Y."/>
            <person name="Jogler C."/>
        </authorList>
    </citation>
    <scope>NUCLEOTIDE SEQUENCE [LARGE SCALE GENOMIC DNA]</scope>
    <source>
        <strain evidence="2 3">EC9</strain>
    </source>
</reference>
<dbReference type="OrthoDB" id="279735at2"/>
<dbReference type="AlphaFoldDB" id="A0A517M0D2"/>
<dbReference type="InterPro" id="IPR027417">
    <property type="entry name" value="P-loop_NTPase"/>
</dbReference>
<dbReference type="KEGG" id="ruv:EC9_25170"/>
<evidence type="ECO:0000256" key="1">
    <source>
        <dbReference type="SAM" id="MobiDB-lite"/>
    </source>
</evidence>
<dbReference type="Pfam" id="PF14907">
    <property type="entry name" value="NTP_transf_5"/>
    <property type="match status" value="1"/>
</dbReference>
<dbReference type="Proteomes" id="UP000319557">
    <property type="component" value="Chromosome"/>
</dbReference>
<gene>
    <name evidence="2" type="ORF">EC9_25170</name>
</gene>
<name>A0A517M0D2_9BACT</name>
<dbReference type="RefSeq" id="WP_145345482.1">
    <property type="nucleotide sequence ID" value="NZ_CP036261.1"/>
</dbReference>
<proteinExistence type="predicted"/>
<feature type="compositionally biased region" description="Polar residues" evidence="1">
    <location>
        <begin position="326"/>
        <end position="343"/>
    </location>
</feature>
<dbReference type="EMBL" id="CP036261">
    <property type="protein sequence ID" value="QDS88327.1"/>
    <property type="molecule type" value="Genomic_DNA"/>
</dbReference>
<protein>
    <submittedName>
        <fullName evidence="2">Uncharacterized protein</fullName>
    </submittedName>
</protein>
<keyword evidence="3" id="KW-1185">Reference proteome</keyword>
<dbReference type="Gene3D" id="3.40.50.300">
    <property type="entry name" value="P-loop containing nucleotide triphosphate hydrolases"/>
    <property type="match status" value="1"/>
</dbReference>
<dbReference type="InterPro" id="IPR039498">
    <property type="entry name" value="NTP_transf_5"/>
</dbReference>
<sequence length="726" mass="81819">MSIGEATLREVRRRLRGNGIGLTLGLYEFRLQSPIAEIAVGVHRLYPHHPLRDPADFSTFQVRHDPTIVRGKRGVISTVNGKVWHQWPARLTVGAIEWIFSHCIFRGADDALAVHAAAAVRPGGNGGAIVFPGQSGAGKSTLASTLMMSGWGLLSDEISLFDLADFRITGLGRPTILKGHSLEMMSQRYGERAVFGPSGRILDPPVRVAHLLPTEETRKLSGQRFAPVAIVFPHRSPNVELQLSRVERGTLFSRLLQHGLNFRLLGKRGFEFAVELAKHLPAYDLVYDDAADAEKFLRDNSLFDDIPSLGLTESSTGRAAPRKGPASSNIRKPQTRETPSQSVPKLHRSASPPHGPAIRDVGGVADGLQLLVEALHTPDLLAELTLKQWNHLILIANHTELLPRIARRLSDPELFSLPEVVQHVLLRVNQREELIRKTVEFELLHLRQFLLAVCDRVVLLKGAAYIAADLPWARGRNTNDLDLLVPEESVACVERALVDAGYQSDEKISDADARYYRRWLHETPPLHHPYRRLELDVHFRLLPRADPNSFCADEFIERSVPIAGSPFRMLDPIDRTLHAIINIAHIGDYRRAYRDLWDIYCLIEGGPGNPHGNSATPFDWDIFAKRTTQLGIGRAVATILLLVADLVGRGRPQHVCQLLLQERPERMRRRRLYKDMRRAAVPDGPTLRSRGRRFAMWKMEHYPLPRFQTWLDPLTWTKRIQFTKDV</sequence>
<organism evidence="2 3">
    <name type="scientific">Rosistilla ulvae</name>
    <dbReference type="NCBI Taxonomy" id="1930277"/>
    <lineage>
        <taxon>Bacteria</taxon>
        <taxon>Pseudomonadati</taxon>
        <taxon>Planctomycetota</taxon>
        <taxon>Planctomycetia</taxon>
        <taxon>Pirellulales</taxon>
        <taxon>Pirellulaceae</taxon>
        <taxon>Rosistilla</taxon>
    </lineage>
</organism>